<protein>
    <submittedName>
        <fullName evidence="2">Uncharacterized protein</fullName>
    </submittedName>
</protein>
<feature type="compositionally biased region" description="Low complexity" evidence="1">
    <location>
        <begin position="51"/>
        <end position="64"/>
    </location>
</feature>
<name>A0A2T5U715_9SPHN</name>
<feature type="region of interest" description="Disordered" evidence="1">
    <location>
        <begin position="42"/>
        <end position="64"/>
    </location>
</feature>
<sequence>MAIRFGSVAFPMFDIVTHDLHGLPTRTAGEFGALPRAIGTSGTGVAKPKPLDLSLASLPSPRPS</sequence>
<comment type="caution">
    <text evidence="2">The sequence shown here is derived from an EMBL/GenBank/DDBJ whole genome shotgun (WGS) entry which is preliminary data.</text>
</comment>
<organism evidence="2 3">
    <name type="scientific">Sphingomonas faeni</name>
    <dbReference type="NCBI Taxonomy" id="185950"/>
    <lineage>
        <taxon>Bacteria</taxon>
        <taxon>Pseudomonadati</taxon>
        <taxon>Pseudomonadota</taxon>
        <taxon>Alphaproteobacteria</taxon>
        <taxon>Sphingomonadales</taxon>
        <taxon>Sphingomonadaceae</taxon>
        <taxon>Sphingomonas</taxon>
    </lineage>
</organism>
<dbReference type="Proteomes" id="UP000244013">
    <property type="component" value="Unassembled WGS sequence"/>
</dbReference>
<gene>
    <name evidence="2" type="ORF">C8J25_1032</name>
</gene>
<dbReference type="OrthoDB" id="255727at2"/>
<accession>A0A2T5U715</accession>
<proteinExistence type="predicted"/>
<evidence type="ECO:0000313" key="2">
    <source>
        <dbReference type="EMBL" id="PTW47287.1"/>
    </source>
</evidence>
<evidence type="ECO:0000256" key="1">
    <source>
        <dbReference type="SAM" id="MobiDB-lite"/>
    </source>
</evidence>
<reference evidence="2 3" key="1">
    <citation type="submission" date="2018-04" db="EMBL/GenBank/DDBJ databases">
        <title>Genomic Encyclopedia of Type Strains, Phase III (KMG-III): the genomes of soil and plant-associated and newly described type strains.</title>
        <authorList>
            <person name="Whitman W."/>
        </authorList>
    </citation>
    <scope>NUCLEOTIDE SEQUENCE [LARGE SCALE GENOMIC DNA]</scope>
    <source>
        <strain evidence="2 3">MA-olki</strain>
    </source>
</reference>
<evidence type="ECO:0000313" key="3">
    <source>
        <dbReference type="Proteomes" id="UP000244013"/>
    </source>
</evidence>
<dbReference type="RefSeq" id="WP_107953451.1">
    <property type="nucleotide sequence ID" value="NZ_QAYE01000003.1"/>
</dbReference>
<dbReference type="EMBL" id="QAYE01000003">
    <property type="protein sequence ID" value="PTW47287.1"/>
    <property type="molecule type" value="Genomic_DNA"/>
</dbReference>
<dbReference type="GeneID" id="91005372"/>
<dbReference type="AlphaFoldDB" id="A0A2T5U715"/>